<keyword evidence="11 12" id="KW-0742">SOS response</keyword>
<keyword evidence="8 12" id="KW-0067">ATP-binding</keyword>
<dbReference type="GO" id="GO:0009432">
    <property type="term" value="P:SOS response"/>
    <property type="evidence" value="ECO:0007669"/>
    <property type="project" value="UniProtKB-UniRule"/>
</dbReference>
<evidence type="ECO:0000313" key="15">
    <source>
        <dbReference type="EMBL" id="SKA97429.1"/>
    </source>
</evidence>
<dbReference type="AlphaFoldDB" id="A0A1T4Y6L7"/>
<evidence type="ECO:0000259" key="14">
    <source>
        <dbReference type="Pfam" id="PF02463"/>
    </source>
</evidence>
<reference evidence="16" key="1">
    <citation type="submission" date="2017-02" db="EMBL/GenBank/DDBJ databases">
        <authorList>
            <person name="Varghese N."/>
            <person name="Submissions S."/>
        </authorList>
    </citation>
    <scope>NUCLEOTIDE SEQUENCE [LARGE SCALE GENOMIC DNA]</scope>
    <source>
        <strain evidence="16">USBA 833</strain>
    </source>
</reference>
<dbReference type="InterPro" id="IPR027417">
    <property type="entry name" value="P-loop_NTPase"/>
</dbReference>
<dbReference type="GO" id="GO:0006260">
    <property type="term" value="P:DNA replication"/>
    <property type="evidence" value="ECO:0007669"/>
    <property type="project" value="UniProtKB-UniRule"/>
</dbReference>
<keyword evidence="5 12" id="KW-0235">DNA replication</keyword>
<dbReference type="PANTHER" id="PTHR32182">
    <property type="entry name" value="DNA REPLICATION AND REPAIR PROTEIN RECF"/>
    <property type="match status" value="1"/>
</dbReference>
<keyword evidence="10 12" id="KW-0234">DNA repair</keyword>
<comment type="subcellular location">
    <subcellularLocation>
        <location evidence="1 12 13">Cytoplasm</location>
    </subcellularLocation>
</comment>
<dbReference type="InterPro" id="IPR001238">
    <property type="entry name" value="DNA-binding_RecF"/>
</dbReference>
<evidence type="ECO:0000256" key="11">
    <source>
        <dbReference type="ARBA" id="ARBA00023236"/>
    </source>
</evidence>
<dbReference type="PANTHER" id="PTHR32182:SF0">
    <property type="entry name" value="DNA REPLICATION AND REPAIR PROTEIN RECF"/>
    <property type="match status" value="1"/>
</dbReference>
<sequence>MHIKSLELVNFRNYSNVILEPINGLNILVGENAQGKTNIVESIYFTSSLKSYRTFKDRELIKWGFEKAYIKEDIEKQNSFNKIEVLINNEDKKAVRINGVKNLKPSDAIGMVNVVIFSPEDLKLLKEGPAIRRKFIDNELNQLRPKYHHALLQYNHILLNRNNLLKLSFNKPSLKTEIEVFSEQLAEYGSFIVEARYEFIKKLSMIARLIHRKITNGEEEIEITYQCDAGLFNSKSQVKKELLNFYINQIDKDIEKGYTLKGPHRDDIIIRINGTDARIYGSQGQQRSAALSLKLSEIEIIKSEVGEYPILLLDDVMSELDINRQKHLLNTFKNIQTFLTCTTLNDINAFHFDNKSIFTVKQGTVKKQ</sequence>
<evidence type="ECO:0000256" key="10">
    <source>
        <dbReference type="ARBA" id="ARBA00023204"/>
    </source>
</evidence>
<dbReference type="Proteomes" id="UP000190105">
    <property type="component" value="Unassembled WGS sequence"/>
</dbReference>
<dbReference type="GO" id="GO:0003697">
    <property type="term" value="F:single-stranded DNA binding"/>
    <property type="evidence" value="ECO:0007669"/>
    <property type="project" value="UniProtKB-UniRule"/>
</dbReference>
<comment type="similarity">
    <text evidence="2 12 13">Belongs to the RecF family.</text>
</comment>
<dbReference type="GO" id="GO:0006302">
    <property type="term" value="P:double-strand break repair"/>
    <property type="evidence" value="ECO:0007669"/>
    <property type="project" value="TreeGrafter"/>
</dbReference>
<evidence type="ECO:0000256" key="12">
    <source>
        <dbReference type="HAMAP-Rule" id="MF_00365"/>
    </source>
</evidence>
<organism evidence="15 16">
    <name type="scientific">Caloramator quimbayensis</name>
    <dbReference type="NCBI Taxonomy" id="1147123"/>
    <lineage>
        <taxon>Bacteria</taxon>
        <taxon>Bacillati</taxon>
        <taxon>Bacillota</taxon>
        <taxon>Clostridia</taxon>
        <taxon>Eubacteriales</taxon>
        <taxon>Clostridiaceae</taxon>
        <taxon>Caloramator</taxon>
    </lineage>
</organism>
<dbReference type="EMBL" id="FUYH01000025">
    <property type="protein sequence ID" value="SKA97429.1"/>
    <property type="molecule type" value="Genomic_DNA"/>
</dbReference>
<dbReference type="Pfam" id="PF02463">
    <property type="entry name" value="SMC_N"/>
    <property type="match status" value="1"/>
</dbReference>
<protein>
    <recommendedName>
        <fullName evidence="3 12">DNA replication and repair protein RecF</fullName>
    </recommendedName>
</protein>
<evidence type="ECO:0000256" key="1">
    <source>
        <dbReference type="ARBA" id="ARBA00004496"/>
    </source>
</evidence>
<evidence type="ECO:0000256" key="9">
    <source>
        <dbReference type="ARBA" id="ARBA00023125"/>
    </source>
</evidence>
<evidence type="ECO:0000256" key="5">
    <source>
        <dbReference type="ARBA" id="ARBA00022705"/>
    </source>
</evidence>
<dbReference type="OrthoDB" id="9803889at2"/>
<evidence type="ECO:0000256" key="2">
    <source>
        <dbReference type="ARBA" id="ARBA00008016"/>
    </source>
</evidence>
<dbReference type="PROSITE" id="PS00617">
    <property type="entry name" value="RECF_1"/>
    <property type="match status" value="1"/>
</dbReference>
<dbReference type="RefSeq" id="WP_078697442.1">
    <property type="nucleotide sequence ID" value="NZ_FUYH01000025.1"/>
</dbReference>
<proteinExistence type="inferred from homology"/>
<evidence type="ECO:0000256" key="4">
    <source>
        <dbReference type="ARBA" id="ARBA00022490"/>
    </source>
</evidence>
<dbReference type="NCBIfam" id="TIGR00611">
    <property type="entry name" value="recf"/>
    <property type="match status" value="1"/>
</dbReference>
<feature type="binding site" evidence="12">
    <location>
        <begin position="30"/>
        <end position="37"/>
    </location>
    <ligand>
        <name>ATP</name>
        <dbReference type="ChEBI" id="CHEBI:30616"/>
    </ligand>
</feature>
<evidence type="ECO:0000256" key="7">
    <source>
        <dbReference type="ARBA" id="ARBA00022763"/>
    </source>
</evidence>
<evidence type="ECO:0000313" key="16">
    <source>
        <dbReference type="Proteomes" id="UP000190105"/>
    </source>
</evidence>
<name>A0A1T4Y6L7_9CLOT</name>
<keyword evidence="4 12" id="KW-0963">Cytoplasm</keyword>
<dbReference type="GO" id="GO:0000731">
    <property type="term" value="P:DNA synthesis involved in DNA repair"/>
    <property type="evidence" value="ECO:0007669"/>
    <property type="project" value="TreeGrafter"/>
</dbReference>
<keyword evidence="16" id="KW-1185">Reference proteome</keyword>
<dbReference type="HAMAP" id="MF_00365">
    <property type="entry name" value="RecF"/>
    <property type="match status" value="1"/>
</dbReference>
<accession>A0A1T4Y6L7</accession>
<evidence type="ECO:0000256" key="6">
    <source>
        <dbReference type="ARBA" id="ARBA00022741"/>
    </source>
</evidence>
<dbReference type="GO" id="GO:0005524">
    <property type="term" value="F:ATP binding"/>
    <property type="evidence" value="ECO:0007669"/>
    <property type="project" value="UniProtKB-UniRule"/>
</dbReference>
<dbReference type="InterPro" id="IPR042174">
    <property type="entry name" value="RecF_2"/>
</dbReference>
<dbReference type="InterPro" id="IPR003395">
    <property type="entry name" value="RecF/RecN/SMC_N"/>
</dbReference>
<evidence type="ECO:0000256" key="8">
    <source>
        <dbReference type="ARBA" id="ARBA00022840"/>
    </source>
</evidence>
<gene>
    <name evidence="12" type="primary">recF</name>
    <name evidence="15" type="ORF">SAMN05443428_1255</name>
</gene>
<evidence type="ECO:0000256" key="13">
    <source>
        <dbReference type="RuleBase" id="RU000578"/>
    </source>
</evidence>
<keyword evidence="6 12" id="KW-0547">Nucleotide-binding</keyword>
<keyword evidence="9 12" id="KW-0238">DNA-binding</keyword>
<dbReference type="STRING" id="1147123.SAMN05443428_1255"/>
<comment type="function">
    <text evidence="12 13">The RecF protein is involved in DNA metabolism; it is required for DNA replication and normal SOS inducibility. RecF binds preferentially to single-stranded, linear DNA. It also seems to bind ATP.</text>
</comment>
<dbReference type="GO" id="GO:0005737">
    <property type="term" value="C:cytoplasm"/>
    <property type="evidence" value="ECO:0007669"/>
    <property type="project" value="UniProtKB-SubCell"/>
</dbReference>
<dbReference type="CDD" id="cd03242">
    <property type="entry name" value="ABC_RecF"/>
    <property type="match status" value="1"/>
</dbReference>
<evidence type="ECO:0000256" key="3">
    <source>
        <dbReference type="ARBA" id="ARBA00020170"/>
    </source>
</evidence>
<dbReference type="PROSITE" id="PS00618">
    <property type="entry name" value="RECF_2"/>
    <property type="match status" value="1"/>
</dbReference>
<dbReference type="Gene3D" id="1.20.1050.90">
    <property type="entry name" value="RecF/RecN/SMC, N-terminal domain"/>
    <property type="match status" value="1"/>
</dbReference>
<dbReference type="Gene3D" id="3.40.50.300">
    <property type="entry name" value="P-loop containing nucleotide triphosphate hydrolases"/>
    <property type="match status" value="1"/>
</dbReference>
<dbReference type="SUPFAM" id="SSF52540">
    <property type="entry name" value="P-loop containing nucleoside triphosphate hydrolases"/>
    <property type="match status" value="1"/>
</dbReference>
<keyword evidence="7 12" id="KW-0227">DNA damage</keyword>
<dbReference type="InterPro" id="IPR018078">
    <property type="entry name" value="DNA-binding_RecF_CS"/>
</dbReference>
<feature type="domain" description="RecF/RecN/SMC N-terminal" evidence="14">
    <location>
        <begin position="2"/>
        <end position="343"/>
    </location>
</feature>